<proteinExistence type="predicted"/>
<evidence type="ECO:0000256" key="2">
    <source>
        <dbReference type="ARBA" id="ARBA00022692"/>
    </source>
</evidence>
<feature type="domain" description="Cyclic nucleotide-binding" evidence="7">
    <location>
        <begin position="744"/>
        <end position="844"/>
    </location>
</feature>
<feature type="domain" description="STAS" evidence="8">
    <location>
        <begin position="601"/>
        <end position="706"/>
    </location>
</feature>
<dbReference type="Gene3D" id="2.60.120.10">
    <property type="entry name" value="Jelly Rolls"/>
    <property type="match status" value="1"/>
</dbReference>
<dbReference type="InParanoid" id="K3XAZ1"/>
<reference evidence="10" key="1">
    <citation type="journal article" date="2010" name="Genome Biol.">
        <title>Genome sequence of the necrotrophic plant pathogen Pythium ultimum reveals original pathogenicity mechanisms and effector repertoire.</title>
        <authorList>
            <person name="Levesque C.A."/>
            <person name="Brouwer H."/>
            <person name="Cano L."/>
            <person name="Hamilton J.P."/>
            <person name="Holt C."/>
            <person name="Huitema E."/>
            <person name="Raffaele S."/>
            <person name="Robideau G.P."/>
            <person name="Thines M."/>
            <person name="Win J."/>
            <person name="Zerillo M.M."/>
            <person name="Beakes G.W."/>
            <person name="Boore J.L."/>
            <person name="Busam D."/>
            <person name="Dumas B."/>
            <person name="Ferriera S."/>
            <person name="Fuerstenberg S.I."/>
            <person name="Gachon C.M."/>
            <person name="Gaulin E."/>
            <person name="Govers F."/>
            <person name="Grenville-Briggs L."/>
            <person name="Horner N."/>
            <person name="Hostetler J."/>
            <person name="Jiang R.H."/>
            <person name="Johnson J."/>
            <person name="Krajaejun T."/>
            <person name="Lin H."/>
            <person name="Meijer H.J."/>
            <person name="Moore B."/>
            <person name="Morris P."/>
            <person name="Phuntmart V."/>
            <person name="Puiu D."/>
            <person name="Shetty J."/>
            <person name="Stajich J.E."/>
            <person name="Tripathy S."/>
            <person name="Wawra S."/>
            <person name="van West P."/>
            <person name="Whitty B.R."/>
            <person name="Coutinho P.M."/>
            <person name="Henrissat B."/>
            <person name="Martin F."/>
            <person name="Thomas P.D."/>
            <person name="Tyler B.M."/>
            <person name="De Vries R.P."/>
            <person name="Kamoun S."/>
            <person name="Yandell M."/>
            <person name="Tisserat N."/>
            <person name="Buell C.R."/>
        </authorList>
    </citation>
    <scope>NUCLEOTIDE SEQUENCE</scope>
    <source>
        <strain evidence="10">DAOM:BR144</strain>
    </source>
</reference>
<feature type="compositionally biased region" description="Low complexity" evidence="5">
    <location>
        <begin position="96"/>
        <end position="109"/>
    </location>
</feature>
<dbReference type="SMART" id="SM00100">
    <property type="entry name" value="cNMP"/>
    <property type="match status" value="1"/>
</dbReference>
<dbReference type="InterPro" id="IPR036513">
    <property type="entry name" value="STAS_dom_sf"/>
</dbReference>
<feature type="compositionally biased region" description="Low complexity" evidence="5">
    <location>
        <begin position="65"/>
        <end position="78"/>
    </location>
</feature>
<protein>
    <recommendedName>
        <fullName evidence="11">STAS domain-containing protein</fullName>
    </recommendedName>
</protein>
<keyword evidence="3 6" id="KW-1133">Transmembrane helix</keyword>
<dbReference type="Proteomes" id="UP000019132">
    <property type="component" value="Unassembled WGS sequence"/>
</dbReference>
<dbReference type="EMBL" id="GL376565">
    <property type="status" value="NOT_ANNOTATED_CDS"/>
    <property type="molecule type" value="Genomic_DNA"/>
</dbReference>
<dbReference type="eggNOG" id="KOG0236">
    <property type="taxonomic scope" value="Eukaryota"/>
</dbReference>
<dbReference type="Gene3D" id="3.30.750.24">
    <property type="entry name" value="STAS domain"/>
    <property type="match status" value="1"/>
</dbReference>
<reference evidence="9" key="3">
    <citation type="submission" date="2015-02" db="UniProtKB">
        <authorList>
            <consortium name="EnsemblProtists"/>
        </authorList>
    </citation>
    <scope>IDENTIFICATION</scope>
    <source>
        <strain evidence="9">DAOM BR144</strain>
    </source>
</reference>
<keyword evidence="10" id="KW-1185">Reference proteome</keyword>
<evidence type="ECO:0000259" key="7">
    <source>
        <dbReference type="PROSITE" id="PS50042"/>
    </source>
</evidence>
<name>K3XAZ1_GLOUD</name>
<dbReference type="SUPFAM" id="SSF52091">
    <property type="entry name" value="SpoIIaa-like"/>
    <property type="match status" value="1"/>
</dbReference>
<evidence type="ECO:0000256" key="3">
    <source>
        <dbReference type="ARBA" id="ARBA00022989"/>
    </source>
</evidence>
<dbReference type="InterPro" id="IPR014710">
    <property type="entry name" value="RmlC-like_jellyroll"/>
</dbReference>
<dbReference type="PANTHER" id="PTHR43310">
    <property type="entry name" value="SULFATE TRANSPORTER YBAR-RELATED"/>
    <property type="match status" value="1"/>
</dbReference>
<dbReference type="InterPro" id="IPR011547">
    <property type="entry name" value="SLC26A/SulP_dom"/>
</dbReference>
<dbReference type="Pfam" id="PF00027">
    <property type="entry name" value="cNMP_binding"/>
    <property type="match status" value="1"/>
</dbReference>
<feature type="transmembrane region" description="Helical" evidence="6">
    <location>
        <begin position="473"/>
        <end position="493"/>
    </location>
</feature>
<evidence type="ECO:0000256" key="1">
    <source>
        <dbReference type="ARBA" id="ARBA00004141"/>
    </source>
</evidence>
<evidence type="ECO:0000259" key="8">
    <source>
        <dbReference type="PROSITE" id="PS50801"/>
    </source>
</evidence>
<accession>K3XAZ1</accession>
<dbReference type="AlphaFoldDB" id="K3XAZ1"/>
<comment type="subcellular location">
    <subcellularLocation>
        <location evidence="1">Membrane</location>
        <topology evidence="1">Multi-pass membrane protein</topology>
    </subcellularLocation>
</comment>
<dbReference type="SUPFAM" id="SSF51206">
    <property type="entry name" value="cAMP-binding domain-like"/>
    <property type="match status" value="1"/>
</dbReference>
<feature type="transmembrane region" description="Helical" evidence="6">
    <location>
        <begin position="311"/>
        <end position="331"/>
    </location>
</feature>
<reference evidence="10" key="2">
    <citation type="submission" date="2010-04" db="EMBL/GenBank/DDBJ databases">
        <authorList>
            <person name="Buell R."/>
            <person name="Hamilton J."/>
            <person name="Hostetler J."/>
        </authorList>
    </citation>
    <scope>NUCLEOTIDE SEQUENCE [LARGE SCALE GENOMIC DNA]</scope>
    <source>
        <strain evidence="10">DAOM:BR144</strain>
    </source>
</reference>
<dbReference type="InterPro" id="IPR002645">
    <property type="entry name" value="STAS_dom"/>
</dbReference>
<dbReference type="CDD" id="cd07042">
    <property type="entry name" value="STAS_SulP_like_sulfate_transporter"/>
    <property type="match status" value="1"/>
</dbReference>
<dbReference type="GO" id="GO:0016020">
    <property type="term" value="C:membrane"/>
    <property type="evidence" value="ECO:0007669"/>
    <property type="project" value="UniProtKB-SubCell"/>
</dbReference>
<evidence type="ECO:0000256" key="5">
    <source>
        <dbReference type="SAM" id="MobiDB-lite"/>
    </source>
</evidence>
<dbReference type="PROSITE" id="PS50801">
    <property type="entry name" value="STAS"/>
    <property type="match status" value="1"/>
</dbReference>
<keyword evidence="2 6" id="KW-0812">Transmembrane</keyword>
<dbReference type="HOGENOM" id="CLU_003182_0_3_1"/>
<feature type="transmembrane region" description="Helical" evidence="6">
    <location>
        <begin position="337"/>
        <end position="357"/>
    </location>
</feature>
<organism evidence="9 10">
    <name type="scientific">Globisporangium ultimum (strain ATCC 200006 / CBS 805.95 / DAOM BR144)</name>
    <name type="common">Pythium ultimum</name>
    <dbReference type="NCBI Taxonomy" id="431595"/>
    <lineage>
        <taxon>Eukaryota</taxon>
        <taxon>Sar</taxon>
        <taxon>Stramenopiles</taxon>
        <taxon>Oomycota</taxon>
        <taxon>Peronosporomycetes</taxon>
        <taxon>Pythiales</taxon>
        <taxon>Pythiaceae</taxon>
        <taxon>Globisporangium</taxon>
    </lineage>
</organism>
<dbReference type="InterPro" id="IPR052706">
    <property type="entry name" value="Membrane-Transporter-like"/>
</dbReference>
<dbReference type="OMA" id="ENEDFWF"/>
<dbReference type="CDD" id="cd00038">
    <property type="entry name" value="CAP_ED"/>
    <property type="match status" value="1"/>
</dbReference>
<dbReference type="PANTHER" id="PTHR43310:SF4">
    <property type="entry name" value="AFR304WP"/>
    <property type="match status" value="1"/>
</dbReference>
<feature type="transmembrane region" description="Helical" evidence="6">
    <location>
        <begin position="263"/>
        <end position="283"/>
    </location>
</feature>
<evidence type="ECO:0000313" key="10">
    <source>
        <dbReference type="Proteomes" id="UP000019132"/>
    </source>
</evidence>
<feature type="compositionally biased region" description="Low complexity" evidence="5">
    <location>
        <begin position="20"/>
        <end position="35"/>
    </location>
</feature>
<evidence type="ECO:0000256" key="4">
    <source>
        <dbReference type="ARBA" id="ARBA00023136"/>
    </source>
</evidence>
<feature type="region of interest" description="Disordered" evidence="5">
    <location>
        <begin position="65"/>
        <end position="116"/>
    </location>
</feature>
<evidence type="ECO:0000313" key="9">
    <source>
        <dbReference type="EnsemblProtists" id="PYU1_T014390"/>
    </source>
</evidence>
<feature type="transmembrane region" description="Helical" evidence="6">
    <location>
        <begin position="237"/>
        <end position="257"/>
    </location>
</feature>
<dbReference type="InterPro" id="IPR000595">
    <property type="entry name" value="cNMP-bd_dom"/>
</dbReference>
<feature type="region of interest" description="Disordered" evidence="5">
    <location>
        <begin position="1"/>
        <end position="35"/>
    </location>
</feature>
<feature type="transmembrane region" description="Helical" evidence="6">
    <location>
        <begin position="176"/>
        <end position="195"/>
    </location>
</feature>
<dbReference type="InterPro" id="IPR018490">
    <property type="entry name" value="cNMP-bd_dom_sf"/>
</dbReference>
<dbReference type="EnsemblProtists" id="PYU1_T014390">
    <property type="protein sequence ID" value="PYU1_T014390"/>
    <property type="gene ID" value="PYU1_G014359"/>
</dbReference>
<dbReference type="Pfam" id="PF00916">
    <property type="entry name" value="Sulfate_transp"/>
    <property type="match status" value="1"/>
</dbReference>
<sequence length="881" mass="97100">MADASDSIHVVTTPTRHAPSSHLLQQPSSPVASALLAPSPRRMVFATPPLRRETSGASLQLPFASSVSSSPVPWSSSPMGRSVSETSELLPTSALPSPSYSPRSWSRLNGHGGNHHHPHAAHGGYLSAGYWKRQAHEAMQAVPCILIATLLNLMICVPFGLSFFPVEWQEMPVPRALGIQMFLLTTAICQFVFVAKSSFDCTVGMMMVENVPFMHTLSMSIIRELGASSASVMPTIMVTYALSSVVVGILFFVLGYFKLGNIIYMFPKHIIVGAIGGIGAFVLQNGVENATGQAFVWTWEGVKSLFKDDIVWLWVTSACLALSLSMLTRWFRSPLFPPLFFVSIPPLFYVALLVLGISPDIAREHGWFFDRAPNVEFYTIWEQFDFTLVDWGVIPKQTGTIVGLTVFSLMHVPINIPSLSLTTDKEVDINEELVAHGISNTLGGLCGSVQNYLCYSTSALYYKCGGGGRKSGLAIGFLMLYFFFIGPNAVSYVPRCMAGCLMIHIGLDLLKEALLDTYDELDVMELGTVWAIAACMTFWGMNQGLAVGALLACMTFVMQSASTPTNAPIRGSMSAATLRSNVWRTTEELDTLDQECRYIHVIQLKGHLFFGNVNTLSEYVRDLFENPKAGEIRTLVLDFTLVVGLDSSAADRLTKIKNVCDLHRCRVVFAAVPPVYTKFTTHLIEVFGDGDRFHVAPNLNAALEWCENGILRAHAAAFAFKKPILEDCAVGDDECVHLIRLQQLMPNQPLSVIHRLLDYFHIEEVDKDDVLWKQGDVADRALLLVDGQLQAIIEEEAGTTEDVAVGAVVGELCFLTGEKRKTTLVATQRSVVYVLDRASFDAMLEKDCFLAFLFQGIALRYTSSRMQYVGNRIWETKCVPI</sequence>
<dbReference type="STRING" id="431595.K3XAZ1"/>
<dbReference type="PROSITE" id="PS50042">
    <property type="entry name" value="CNMP_BINDING_3"/>
    <property type="match status" value="1"/>
</dbReference>
<evidence type="ECO:0000256" key="6">
    <source>
        <dbReference type="SAM" id="Phobius"/>
    </source>
</evidence>
<keyword evidence="4 6" id="KW-0472">Membrane</keyword>
<evidence type="ECO:0008006" key="11">
    <source>
        <dbReference type="Google" id="ProtNLM"/>
    </source>
</evidence>
<dbReference type="VEuPathDB" id="FungiDB:PYU1_G014359"/>
<feature type="transmembrane region" description="Helical" evidence="6">
    <location>
        <begin position="141"/>
        <end position="164"/>
    </location>
</feature>
<dbReference type="Pfam" id="PF01740">
    <property type="entry name" value="STAS"/>
    <property type="match status" value="1"/>
</dbReference>